<dbReference type="OrthoDB" id="9812049at2"/>
<dbReference type="PANTHER" id="PTHR38459:SF1">
    <property type="entry name" value="PROPHAGE BACTOPRENOL-LINKED GLUCOSE TRANSLOCASE HOMOLOG"/>
    <property type="match status" value="1"/>
</dbReference>
<evidence type="ECO:0000256" key="6">
    <source>
        <dbReference type="SAM" id="Phobius"/>
    </source>
</evidence>
<reference evidence="8 9" key="1">
    <citation type="submission" date="2012-05" db="EMBL/GenBank/DDBJ databases">
        <authorList>
            <person name="Weinstock G."/>
            <person name="Sodergren E."/>
            <person name="Lobos E.A."/>
            <person name="Fulton L."/>
            <person name="Fulton R."/>
            <person name="Courtney L."/>
            <person name="Fronick C."/>
            <person name="O'Laughlin M."/>
            <person name="Godfrey J."/>
            <person name="Wilson R.M."/>
            <person name="Miner T."/>
            <person name="Farmer C."/>
            <person name="Delehaunty K."/>
            <person name="Cordes M."/>
            <person name="Minx P."/>
            <person name="Tomlinson C."/>
            <person name="Chen J."/>
            <person name="Wollam A."/>
            <person name="Pepin K.H."/>
            <person name="Bhonagiri V."/>
            <person name="Zhang X."/>
            <person name="Suruliraj S."/>
            <person name="Warren W."/>
            <person name="Mitreva M."/>
            <person name="Mardis E.R."/>
            <person name="Wilson R.K."/>
        </authorList>
    </citation>
    <scope>NUCLEOTIDE SEQUENCE [LARGE SCALE GENOMIC DNA]</scope>
    <source>
        <strain evidence="8 9">DSM 1785</strain>
    </source>
</reference>
<keyword evidence="5 6" id="KW-0472">Membrane</keyword>
<organism evidence="8 9">
    <name type="scientific">Clostridium celatum DSM 1785</name>
    <dbReference type="NCBI Taxonomy" id="545697"/>
    <lineage>
        <taxon>Bacteria</taxon>
        <taxon>Bacillati</taxon>
        <taxon>Bacillota</taxon>
        <taxon>Clostridia</taxon>
        <taxon>Eubacteriales</taxon>
        <taxon>Clostridiaceae</taxon>
        <taxon>Clostridium</taxon>
    </lineage>
</organism>
<dbReference type="PATRIC" id="fig|545697.3.peg.335"/>
<dbReference type="InterPro" id="IPR051401">
    <property type="entry name" value="GtrA_CellWall_Glycosyl"/>
</dbReference>
<dbReference type="RefSeq" id="WP_005210340.1">
    <property type="nucleotide sequence ID" value="NZ_KB291607.1"/>
</dbReference>
<protein>
    <submittedName>
        <fullName evidence="8">GtrA-like protein</fullName>
    </submittedName>
</protein>
<keyword evidence="3 6" id="KW-0812">Transmembrane</keyword>
<dbReference type="GO" id="GO:0005886">
    <property type="term" value="C:plasma membrane"/>
    <property type="evidence" value="ECO:0007669"/>
    <property type="project" value="TreeGrafter"/>
</dbReference>
<dbReference type="STRING" id="545697.HMPREF0216_00343"/>
<dbReference type="HOGENOM" id="CLU_083873_6_3_9"/>
<evidence type="ECO:0000256" key="3">
    <source>
        <dbReference type="ARBA" id="ARBA00022692"/>
    </source>
</evidence>
<accession>L1QLW9</accession>
<feature type="transmembrane region" description="Helical" evidence="6">
    <location>
        <begin position="12"/>
        <end position="32"/>
    </location>
</feature>
<evidence type="ECO:0000256" key="2">
    <source>
        <dbReference type="ARBA" id="ARBA00009399"/>
    </source>
</evidence>
<gene>
    <name evidence="8" type="ORF">HMPREF0216_00343</name>
</gene>
<dbReference type="EMBL" id="AMEZ01000013">
    <property type="protein sequence ID" value="EKY28984.1"/>
    <property type="molecule type" value="Genomic_DNA"/>
</dbReference>
<dbReference type="eggNOG" id="COG2246">
    <property type="taxonomic scope" value="Bacteria"/>
</dbReference>
<proteinExistence type="inferred from homology"/>
<comment type="subcellular location">
    <subcellularLocation>
        <location evidence="1">Membrane</location>
        <topology evidence="1">Multi-pass membrane protein</topology>
    </subcellularLocation>
</comment>
<name>L1QLW9_9CLOT</name>
<evidence type="ECO:0000313" key="8">
    <source>
        <dbReference type="EMBL" id="EKY28984.1"/>
    </source>
</evidence>
<comment type="caution">
    <text evidence="8">The sequence shown here is derived from an EMBL/GenBank/DDBJ whole genome shotgun (WGS) entry which is preliminary data.</text>
</comment>
<evidence type="ECO:0000259" key="7">
    <source>
        <dbReference type="Pfam" id="PF04138"/>
    </source>
</evidence>
<keyword evidence="9" id="KW-1185">Reference proteome</keyword>
<dbReference type="PANTHER" id="PTHR38459">
    <property type="entry name" value="PROPHAGE BACTOPRENOL-LINKED GLUCOSE TRANSLOCASE HOMOLOG"/>
    <property type="match status" value="1"/>
</dbReference>
<dbReference type="InterPro" id="IPR007267">
    <property type="entry name" value="GtrA_DPMS_TM"/>
</dbReference>
<dbReference type="Proteomes" id="UP000010420">
    <property type="component" value="Unassembled WGS sequence"/>
</dbReference>
<feature type="transmembrane region" description="Helical" evidence="6">
    <location>
        <begin position="38"/>
        <end position="57"/>
    </location>
</feature>
<comment type="similarity">
    <text evidence="2">Belongs to the GtrA family.</text>
</comment>
<evidence type="ECO:0000313" key="9">
    <source>
        <dbReference type="Proteomes" id="UP000010420"/>
    </source>
</evidence>
<feature type="transmembrane region" description="Helical" evidence="6">
    <location>
        <begin position="104"/>
        <end position="121"/>
    </location>
</feature>
<dbReference type="Pfam" id="PF04138">
    <property type="entry name" value="GtrA_DPMS_TM"/>
    <property type="match status" value="1"/>
</dbReference>
<sequence>MNIVSKDFFNFIKFAIVGVLNTLLNWIIFFVLSGMGVYYIIANVIAYTVATAHSYFWNSIWVFKYTEGSKAKASVKFIILNIVGLILNTSILFLLVDLFNINKFISLILATGIVMIINYIFNKIWVFKK</sequence>
<evidence type="ECO:0000256" key="4">
    <source>
        <dbReference type="ARBA" id="ARBA00022989"/>
    </source>
</evidence>
<feature type="domain" description="GtrA/DPMS transmembrane" evidence="7">
    <location>
        <begin position="13"/>
        <end position="127"/>
    </location>
</feature>
<keyword evidence="4 6" id="KW-1133">Transmembrane helix</keyword>
<dbReference type="GO" id="GO:0000271">
    <property type="term" value="P:polysaccharide biosynthetic process"/>
    <property type="evidence" value="ECO:0007669"/>
    <property type="project" value="InterPro"/>
</dbReference>
<dbReference type="AlphaFoldDB" id="L1QLW9"/>
<feature type="transmembrane region" description="Helical" evidence="6">
    <location>
        <begin position="78"/>
        <end position="98"/>
    </location>
</feature>
<evidence type="ECO:0000256" key="1">
    <source>
        <dbReference type="ARBA" id="ARBA00004141"/>
    </source>
</evidence>
<evidence type="ECO:0000256" key="5">
    <source>
        <dbReference type="ARBA" id="ARBA00023136"/>
    </source>
</evidence>